<accession>A0ABQ9YBT2</accession>
<evidence type="ECO:0000256" key="2">
    <source>
        <dbReference type="SAM" id="MobiDB-lite"/>
    </source>
</evidence>
<feature type="region of interest" description="Disordered" evidence="2">
    <location>
        <begin position="78"/>
        <end position="114"/>
    </location>
</feature>
<comment type="caution">
    <text evidence="3">The sequence shown here is derived from an EMBL/GenBank/DDBJ whole genome shotgun (WGS) entry which is preliminary data.</text>
</comment>
<feature type="region of interest" description="Disordered" evidence="2">
    <location>
        <begin position="287"/>
        <end position="351"/>
    </location>
</feature>
<dbReference type="EMBL" id="JARBJD010000017">
    <property type="protein sequence ID" value="KAK2961225.1"/>
    <property type="molecule type" value="Genomic_DNA"/>
</dbReference>
<gene>
    <name evidence="3" type="ORF">BLNAU_3671</name>
</gene>
<feature type="compositionally biased region" description="Basic and acidic residues" evidence="2">
    <location>
        <begin position="319"/>
        <end position="334"/>
    </location>
</feature>
<sequence length="1384" mass="151473">MEYSLPNGLDTDAFLPVEDQEPSISLRDSFRDSNFSDHLQHTTALFSSPQIGQPVWSDYGTGGGGTFQYPSDLSHTHLSKEQTQDSFTKNSLYRRNSSSSTSRTGNPSDGWLNTVPNQSLEFILEKQKKKADERKAHQRFSFDPPMHSRRVTQTATEMTKQRFASTNTPEYAQLERIEESARNSAEIRSIFVESTGTERIDQHKDPIFDYFVSISPDTDPLDQMDIPDGIPPSYGVSSVRMSRTSTQILQRVLQETRSGTAIPMIGPGSIIPKQTDDSIFREPEPIEEQNTSVLSAPLSPRTEITGASDLESDQLSETTKLERRERARARREMRTSSQASIASGTIQTHRSKAGLDEKMYSPILSSTSMNVLADDASDEEKAGFYIALLAHEKEEYRFSALRALLHLPIEQVVSVTKESNPHPKDRSAESKENLSSSLIVNALSTILKKYEDESLRVVTLALHLCIPLRSLALPLLPLLTHILHDPIAFKLRGLICDVVLSTGSFGIETLTAAATEGRDADLESDILTHMANNPLIFKTAILPLIISAIRCGSPDTRSELLDLICQINLDEHSVSLSDLCFGQDMPPSVVDTLVGMLVTGSFDRLRLALKIRYAGTRGERELLKLLLDYREQDRVRMAAARGLGWLPVTSANVPANSLPTSIPQLTPPRQFTIYVNSVDVGMGASGEKIVVLEGNTRNTARLLLDGRQLIGVLHQLLSIHAFDDKPPPIQGVFCSSLHDDPKANTSRFTDIEPASHNTILALSLIIRHSSSSSPLRIACIYALCDLGSYSASSTVGDLLFCLNDNDAKVRAACARALGSFGGIEGELSFQDMESGLGLARTTKELNAILRKLVDSLRKDEMREMNETRAILSPTTPTSPHTMSSTVRSNSLPPAAMPPLLSLTPPRTLQHSTHFSGSVGFNSSTSQDSPAHSPSPVKVRPVGGPSVTLNPIVNLGTIIRALCKSLNDSFWKVRFCAVESLGRLGVSCGVDKDPKKGDKKEDMLVRVYSWAGCVDMRDVESLMGVDAVDDARMQKETVWSSYSSIVHRIVENSRKNVEMEKMQSGIDSDAEHVEDDDDASSNYTVSSLYTLTTAAPLIPALPALLDVLTNGLVPRNHTTATLCTMGMVSLDAILERCSRFDQETVEVQNAILFGLSRVDLDRVGIIKSGNIVNVIERACHSPIPLIKRAALHSLSHVYTTHQSHNRNKALSIPTLTPKYFLALVYPLLRDTDPLTREAAATTLARCGAAGELLLIEGLQRDTSSQIRAACARGLGVVGEGGVGALLSGLADRDSRVVECCLKALKVIGERKVARAITSMSEGQRIVCSMRLTGAKQHRSAIGKEGVQFIKRIETLCDQRELASVANSVNAEEDGDEEGSVQEEWM</sequence>
<feature type="compositionally biased region" description="Polar residues" evidence="2">
    <location>
        <begin position="909"/>
        <end position="931"/>
    </location>
</feature>
<evidence type="ECO:0000313" key="4">
    <source>
        <dbReference type="Proteomes" id="UP001281761"/>
    </source>
</evidence>
<dbReference type="Pfam" id="PF02985">
    <property type="entry name" value="HEAT"/>
    <property type="match status" value="1"/>
</dbReference>
<dbReference type="PANTHER" id="PTHR12697:SF5">
    <property type="entry name" value="DEOXYHYPUSINE HYDROXYLASE"/>
    <property type="match status" value="1"/>
</dbReference>
<protein>
    <submittedName>
        <fullName evidence="3">Uncharacterized protein</fullName>
    </submittedName>
</protein>
<dbReference type="Gene3D" id="1.25.10.10">
    <property type="entry name" value="Leucine-rich Repeat Variant"/>
    <property type="match status" value="2"/>
</dbReference>
<reference evidence="3 4" key="1">
    <citation type="journal article" date="2022" name="bioRxiv">
        <title>Genomics of Preaxostyla Flagellates Illuminates Evolutionary Transitions and the Path Towards Mitochondrial Loss.</title>
        <authorList>
            <person name="Novak L.V.F."/>
            <person name="Treitli S.C."/>
            <person name="Pyrih J."/>
            <person name="Halakuc P."/>
            <person name="Pipaliya S.V."/>
            <person name="Vacek V."/>
            <person name="Brzon O."/>
            <person name="Soukal P."/>
            <person name="Eme L."/>
            <person name="Dacks J.B."/>
            <person name="Karnkowska A."/>
            <person name="Elias M."/>
            <person name="Hampl V."/>
        </authorList>
    </citation>
    <scope>NUCLEOTIDE SEQUENCE [LARGE SCALE GENOMIC DNA]</scope>
    <source>
        <strain evidence="3">NAU3</strain>
        <tissue evidence="3">Gut</tissue>
    </source>
</reference>
<feature type="region of interest" description="Disordered" evidence="2">
    <location>
        <begin position="866"/>
        <end position="942"/>
    </location>
</feature>
<dbReference type="InterPro" id="IPR000357">
    <property type="entry name" value="HEAT"/>
</dbReference>
<evidence type="ECO:0000256" key="1">
    <source>
        <dbReference type="ARBA" id="ARBA00022737"/>
    </source>
</evidence>
<keyword evidence="1" id="KW-0677">Repeat</keyword>
<keyword evidence="4" id="KW-1185">Reference proteome</keyword>
<evidence type="ECO:0000313" key="3">
    <source>
        <dbReference type="EMBL" id="KAK2961225.1"/>
    </source>
</evidence>
<dbReference type="Proteomes" id="UP001281761">
    <property type="component" value="Unassembled WGS sequence"/>
</dbReference>
<dbReference type="SUPFAM" id="SSF48371">
    <property type="entry name" value="ARM repeat"/>
    <property type="match status" value="2"/>
</dbReference>
<proteinExistence type="predicted"/>
<dbReference type="InterPro" id="IPR016024">
    <property type="entry name" value="ARM-type_fold"/>
</dbReference>
<organism evidence="3 4">
    <name type="scientific">Blattamonas nauphoetae</name>
    <dbReference type="NCBI Taxonomy" id="2049346"/>
    <lineage>
        <taxon>Eukaryota</taxon>
        <taxon>Metamonada</taxon>
        <taxon>Preaxostyla</taxon>
        <taxon>Oxymonadida</taxon>
        <taxon>Blattamonas</taxon>
    </lineage>
</organism>
<feature type="compositionally biased region" description="Low complexity" evidence="2">
    <location>
        <begin position="90"/>
        <end position="108"/>
    </location>
</feature>
<feature type="compositionally biased region" description="Polar residues" evidence="2">
    <location>
        <begin position="335"/>
        <end position="348"/>
    </location>
</feature>
<dbReference type="PANTHER" id="PTHR12697">
    <property type="entry name" value="PBS LYASE HEAT-LIKE PROTEIN"/>
    <property type="match status" value="1"/>
</dbReference>
<dbReference type="InterPro" id="IPR011989">
    <property type="entry name" value="ARM-like"/>
</dbReference>
<name>A0ABQ9YBT2_9EUKA</name>
<feature type="compositionally biased region" description="Low complexity" evidence="2">
    <location>
        <begin position="872"/>
        <end position="908"/>
    </location>
</feature>